<dbReference type="NCBIfam" id="TIGR00236">
    <property type="entry name" value="wecB"/>
    <property type="match status" value="1"/>
</dbReference>
<organism evidence="3 4">
    <name type="scientific">Guopingia tenuis</name>
    <dbReference type="NCBI Taxonomy" id="2763656"/>
    <lineage>
        <taxon>Bacteria</taxon>
        <taxon>Bacillati</taxon>
        <taxon>Bacillota</taxon>
        <taxon>Clostridia</taxon>
        <taxon>Christensenellales</taxon>
        <taxon>Christensenellaceae</taxon>
        <taxon>Guopingia</taxon>
    </lineage>
</organism>
<reference evidence="3" key="1">
    <citation type="submission" date="2020-08" db="EMBL/GenBank/DDBJ databases">
        <title>Genome public.</title>
        <authorList>
            <person name="Liu C."/>
            <person name="Sun Q."/>
        </authorList>
    </citation>
    <scope>NUCLEOTIDE SEQUENCE</scope>
    <source>
        <strain evidence="3">NSJ-63</strain>
    </source>
</reference>
<evidence type="ECO:0000256" key="1">
    <source>
        <dbReference type="RuleBase" id="RU003513"/>
    </source>
</evidence>
<keyword evidence="4" id="KW-1185">Reference proteome</keyword>
<feature type="domain" description="UDP-N-acetylglucosamine 2-epimerase" evidence="2">
    <location>
        <begin position="26"/>
        <end position="359"/>
    </location>
</feature>
<evidence type="ECO:0000313" key="4">
    <source>
        <dbReference type="Proteomes" id="UP000617951"/>
    </source>
</evidence>
<dbReference type="GO" id="GO:0008761">
    <property type="term" value="F:UDP-N-acetylglucosamine 2-epimerase activity"/>
    <property type="evidence" value="ECO:0007669"/>
    <property type="project" value="UniProtKB-EC"/>
</dbReference>
<dbReference type="InterPro" id="IPR003331">
    <property type="entry name" value="UDP_GlcNAc_Epimerase_2_dom"/>
</dbReference>
<dbReference type="Pfam" id="PF02350">
    <property type="entry name" value="Epimerase_2"/>
    <property type="match status" value="1"/>
</dbReference>
<gene>
    <name evidence="3" type="primary">wecB</name>
    <name evidence="3" type="ORF">H8693_06130</name>
</gene>
<dbReference type="CDD" id="cd03786">
    <property type="entry name" value="GTB_UDP-GlcNAc_2-Epimerase"/>
    <property type="match status" value="1"/>
</dbReference>
<dbReference type="AlphaFoldDB" id="A0A926DIQ1"/>
<dbReference type="Gene3D" id="3.40.50.2000">
    <property type="entry name" value="Glycogen Phosphorylase B"/>
    <property type="match status" value="2"/>
</dbReference>
<dbReference type="EMBL" id="JACRSS010000002">
    <property type="protein sequence ID" value="MBC8538507.1"/>
    <property type="molecule type" value="Genomic_DNA"/>
</dbReference>
<dbReference type="EC" id="5.1.3.14" evidence="3"/>
<evidence type="ECO:0000259" key="2">
    <source>
        <dbReference type="Pfam" id="PF02350"/>
    </source>
</evidence>
<protein>
    <submittedName>
        <fullName evidence="3">UDP-N-acetylglucosamine 2-epimerase (Non-hydrolyzing)</fullName>
        <ecNumber evidence="3">5.1.3.14</ecNumber>
    </submittedName>
</protein>
<comment type="similarity">
    <text evidence="1">Belongs to the UDP-N-acetylglucosamine 2-epimerase family.</text>
</comment>
<dbReference type="RefSeq" id="WP_249280260.1">
    <property type="nucleotide sequence ID" value="NZ_JACRSS010000002.1"/>
</dbReference>
<keyword evidence="1 3" id="KW-0413">Isomerase</keyword>
<comment type="caution">
    <text evidence="3">The sequence shown here is derived from an EMBL/GenBank/DDBJ whole genome shotgun (WGS) entry which is preliminary data.</text>
</comment>
<sequence length="365" mass="40904">MKKIVTVVGARPQFIKAAAVSRVLRKSFREVLVHTGQHYDYNMSDLFFQEMDIPKPDYNLHVGSGSHAVQTADMMVGIEKVLLDEAPDYLMIYGDTNSTLAGALAAVKLHIPIIHVEAGLRSFNMQMPEEINRILSDRISALLFCPTDAAVENLNKEGITQGVHQVGDVMCDAVLYYAKKLEQKPKEAYLEKLKGLYRPAGTPDSWYLATIHRAENTDDPEKIRGILNGLEALDAAVVFPVHPRIRGLVDQAVREGDYRNILFVEPVGYQDMLYFAKHAKKIITDSGGLQKEAYILDTPCVTVRNETEWVETLRGNHNILASPEAEDILQKVMQTKIESGSKKAYYGNGDAAEKITKWIEQESRK</sequence>
<proteinExistence type="inferred from homology"/>
<dbReference type="SUPFAM" id="SSF53756">
    <property type="entry name" value="UDP-Glycosyltransferase/glycogen phosphorylase"/>
    <property type="match status" value="1"/>
</dbReference>
<dbReference type="Proteomes" id="UP000617951">
    <property type="component" value="Unassembled WGS sequence"/>
</dbReference>
<evidence type="ECO:0000313" key="3">
    <source>
        <dbReference type="EMBL" id="MBC8538507.1"/>
    </source>
</evidence>
<dbReference type="PANTHER" id="PTHR43174:SF1">
    <property type="entry name" value="UDP-N-ACETYLGLUCOSAMINE 2-EPIMERASE"/>
    <property type="match status" value="1"/>
</dbReference>
<dbReference type="InterPro" id="IPR029767">
    <property type="entry name" value="WecB-like"/>
</dbReference>
<dbReference type="PANTHER" id="PTHR43174">
    <property type="entry name" value="UDP-N-ACETYLGLUCOSAMINE 2-EPIMERASE"/>
    <property type="match status" value="1"/>
</dbReference>
<name>A0A926DIQ1_9FIRM</name>
<accession>A0A926DIQ1</accession>